<keyword evidence="1 3" id="KW-0689">Ribosomal protein</keyword>
<name>A0A0B1TT62_OESDE</name>
<dbReference type="GO" id="GO:0070181">
    <property type="term" value="F:small ribosomal subunit rRNA binding"/>
    <property type="evidence" value="ECO:0007669"/>
    <property type="project" value="TreeGrafter"/>
</dbReference>
<evidence type="ECO:0000313" key="4">
    <source>
        <dbReference type="Proteomes" id="UP000053660"/>
    </source>
</evidence>
<dbReference type="Gene3D" id="4.10.640.10">
    <property type="entry name" value="Ribosomal protein S18"/>
    <property type="match status" value="1"/>
</dbReference>
<dbReference type="OrthoDB" id="10054543at2759"/>
<reference evidence="3 4" key="1">
    <citation type="submission" date="2014-03" db="EMBL/GenBank/DDBJ databases">
        <title>Draft genome of the hookworm Oesophagostomum dentatum.</title>
        <authorList>
            <person name="Mitreva M."/>
        </authorList>
    </citation>
    <scope>NUCLEOTIDE SEQUENCE [LARGE SCALE GENOMIC DNA]</scope>
    <source>
        <strain evidence="3 4">OD-Hann</strain>
    </source>
</reference>
<dbReference type="PANTHER" id="PTHR13479:SF66">
    <property type="entry name" value="LARGE RIBOSOMAL SUBUNIT PROTEIN ML66"/>
    <property type="match status" value="1"/>
</dbReference>
<dbReference type="SUPFAM" id="SSF46911">
    <property type="entry name" value="Ribosomal protein S18"/>
    <property type="match status" value="1"/>
</dbReference>
<dbReference type="InterPro" id="IPR036870">
    <property type="entry name" value="Ribosomal_bS18_sf"/>
</dbReference>
<keyword evidence="4" id="KW-1185">Reference proteome</keyword>
<protein>
    <submittedName>
        <fullName evidence="3">Ribosomal protein S18</fullName>
    </submittedName>
</protein>
<dbReference type="PANTHER" id="PTHR13479">
    <property type="entry name" value="30S RIBOSOMAL PROTEIN S18"/>
    <property type="match status" value="1"/>
</dbReference>
<evidence type="ECO:0000313" key="3">
    <source>
        <dbReference type="EMBL" id="KHJ99321.1"/>
    </source>
</evidence>
<proteinExistence type="predicted"/>
<accession>A0A0B1TT62</accession>
<dbReference type="EMBL" id="KN549227">
    <property type="protein sequence ID" value="KHJ99321.1"/>
    <property type="molecule type" value="Genomic_DNA"/>
</dbReference>
<dbReference type="GO" id="GO:0032543">
    <property type="term" value="P:mitochondrial translation"/>
    <property type="evidence" value="ECO:0007669"/>
    <property type="project" value="TreeGrafter"/>
</dbReference>
<gene>
    <name evidence="3" type="ORF">OESDEN_00701</name>
</gene>
<sequence length="119" mass="14500">MMLVLLFLKNSTNVSFSDVLILEQFMREDGTVLPRQLTGLCKKQQLRLERCVMQAHWAGLFPDRTIPDFDRSGYKRFNRYWNDDMDMYRLSEKLEDGTWYYIKRYNTENQRVPHRKPKR</sequence>
<dbReference type="InterPro" id="IPR001648">
    <property type="entry name" value="Ribosomal_bS18"/>
</dbReference>
<evidence type="ECO:0000256" key="2">
    <source>
        <dbReference type="ARBA" id="ARBA00023274"/>
    </source>
</evidence>
<keyword evidence="2" id="KW-0687">Ribonucleoprotein</keyword>
<organism evidence="3 4">
    <name type="scientific">Oesophagostomum dentatum</name>
    <name type="common">Nodular worm</name>
    <dbReference type="NCBI Taxonomy" id="61180"/>
    <lineage>
        <taxon>Eukaryota</taxon>
        <taxon>Metazoa</taxon>
        <taxon>Ecdysozoa</taxon>
        <taxon>Nematoda</taxon>
        <taxon>Chromadorea</taxon>
        <taxon>Rhabditida</taxon>
        <taxon>Rhabditina</taxon>
        <taxon>Rhabditomorpha</taxon>
        <taxon>Strongyloidea</taxon>
        <taxon>Strongylidae</taxon>
        <taxon>Oesophagostomum</taxon>
    </lineage>
</organism>
<dbReference type="GO" id="GO:0005763">
    <property type="term" value="C:mitochondrial small ribosomal subunit"/>
    <property type="evidence" value="ECO:0007669"/>
    <property type="project" value="TreeGrafter"/>
</dbReference>
<dbReference type="Pfam" id="PF01084">
    <property type="entry name" value="Ribosomal_S18"/>
    <property type="match status" value="1"/>
</dbReference>
<dbReference type="GO" id="GO:0003735">
    <property type="term" value="F:structural constituent of ribosome"/>
    <property type="evidence" value="ECO:0007669"/>
    <property type="project" value="InterPro"/>
</dbReference>
<evidence type="ECO:0000256" key="1">
    <source>
        <dbReference type="ARBA" id="ARBA00022980"/>
    </source>
</evidence>
<dbReference type="AlphaFoldDB" id="A0A0B1TT62"/>
<dbReference type="Proteomes" id="UP000053660">
    <property type="component" value="Unassembled WGS sequence"/>
</dbReference>